<accession>A0A6V8NY21</accession>
<evidence type="ECO:0000313" key="5">
    <source>
        <dbReference type="Proteomes" id="UP000591948"/>
    </source>
</evidence>
<sequence>MKFLNLILAGILLVISVVLVVPVPAAAASPTSPIIAGRERAVYLSFSGEGANEGTIAVIKARLQQDVQVLEQVFLTLHQTEKLDSRYPVLLVRTRYQPEADRGVSPPAAVLSFAPALALISGINRAESLGRAYVIDTNLVSFKDLLALVLLLPHLGEQSPALTVKDKTILAQVKNSPEFQAFSKMRLEFGPPVINWGSPDNKGLLPVWEAGVFSYNVYDLAGNRLLRLEPLSHYLARPSWSLPAPRLLAAATEADLYFVELPARKTHRLDLSALFPQKYLQRANSIALAINLQEKQIYFTLDRNLSETFWQNEDHTYSYALDTGEIKVIASIAPEMPDQAPVLPPATGPGVITEFVAPAPGDVSFVHQFMYDLPSGWQHGQISRHNGYLDPFWAELLPQDSPLVFRPVGLLLQSHFIAYGSQEELILFDLVEGKYHRLSLKGLRPADYKEISSISFAQNPSHPGDEIHFFLASGKAASTAYVWNIISNKVEQVEETLMEKQRMGWQEFTAGTAHHLLPDGSRILTGNEAKGAISMYYLALLAGAFLSLSAWLFLLFFAFTLPFVLAHALTFLAAIKLNQARLLFGFGPALTTVLFFSLSLLAIRLTVPYGDLIKGLVYPLPWYYRLSSSAGMIFMAGFFTAVIAVLTILVFNQARLLPQAFFPGAASMQKEKKGIVISASAVYGLAGAVLILLLFFLAATTLPYYQWPRGLDVVLFIAFVYGLSLAATYYLLRATPAAAGYLAAAAAFLGVGYLTLDSIGIIRVITDYEHSFIEVVKQLFALERWLRHGAVMLPLTLICMAYLARRAIMRRGRTLNASGALTTAALVAVPATAIILYGELLPWIVPGMGIFALPAAIALFTVTAVAILATLVLVFFYPGRETVEPVPAKTTIAVSEIAAKKLRLPFGPAAAVFAGLLVFLQLAIEGALGVFLPRSLGWLLLVALLYLAVASVFYSGRFLTVRLARQIFTPERVRELITKS</sequence>
<dbReference type="AlphaFoldDB" id="A0A6V8NY21"/>
<dbReference type="Proteomes" id="UP000543224">
    <property type="component" value="Unassembled WGS sequence"/>
</dbReference>
<feature type="transmembrane region" description="Helical" evidence="1">
    <location>
        <begin position="904"/>
        <end position="924"/>
    </location>
</feature>
<proteinExistence type="predicted"/>
<dbReference type="RefSeq" id="WP_176233103.1">
    <property type="nucleotide sequence ID" value="NZ_BLRY01000012.1"/>
</dbReference>
<feature type="transmembrane region" description="Helical" evidence="1">
    <location>
        <begin position="675"/>
        <end position="701"/>
    </location>
</feature>
<evidence type="ECO:0000313" key="4">
    <source>
        <dbReference type="Proteomes" id="UP000543224"/>
    </source>
</evidence>
<comment type="caution">
    <text evidence="2">The sequence shown here is derived from an EMBL/GenBank/DDBJ whole genome shotgun (WGS) entry which is preliminary data.</text>
</comment>
<keyword evidence="1" id="KW-0812">Transmembrane</keyword>
<feature type="transmembrane region" description="Helical" evidence="1">
    <location>
        <begin position="582"/>
        <end position="603"/>
    </location>
</feature>
<dbReference type="EMBL" id="BLRY01000012">
    <property type="protein sequence ID" value="GFP27022.1"/>
    <property type="molecule type" value="Genomic_DNA"/>
</dbReference>
<gene>
    <name evidence="2" type="ORF">HKBW3S25_00626</name>
    <name evidence="3" type="ORF">HKBW3S33_00435</name>
</gene>
<feature type="transmembrane region" description="Helical" evidence="1">
    <location>
        <begin position="815"/>
        <end position="838"/>
    </location>
</feature>
<dbReference type="SUPFAM" id="SSF69322">
    <property type="entry name" value="Tricorn protease domain 2"/>
    <property type="match status" value="1"/>
</dbReference>
<feature type="transmembrane region" description="Helical" evidence="1">
    <location>
        <begin position="850"/>
        <end position="877"/>
    </location>
</feature>
<keyword evidence="5" id="KW-1185">Reference proteome</keyword>
<feature type="transmembrane region" description="Helical" evidence="1">
    <location>
        <begin position="739"/>
        <end position="765"/>
    </location>
</feature>
<evidence type="ECO:0000313" key="3">
    <source>
        <dbReference type="EMBL" id="GFP27022.1"/>
    </source>
</evidence>
<organism evidence="2 4">
    <name type="scientific">Candidatus Hakubella thermalkaliphila</name>
    <dbReference type="NCBI Taxonomy" id="2754717"/>
    <lineage>
        <taxon>Bacteria</taxon>
        <taxon>Bacillati</taxon>
        <taxon>Actinomycetota</taxon>
        <taxon>Actinomycetota incertae sedis</taxon>
        <taxon>Candidatus Hakubellales</taxon>
        <taxon>Candidatus Hakubellaceae</taxon>
        <taxon>Candidatus Hakubella</taxon>
    </lineage>
</organism>
<feature type="transmembrane region" description="Helical" evidence="1">
    <location>
        <begin position="623"/>
        <end position="651"/>
    </location>
</feature>
<reference evidence="4 5" key="1">
    <citation type="journal article" date="2020" name="Front. Microbiol.">
        <title>Single-cell genomics of novel Actinobacteria with the Wood-Ljungdahl pathway discovered in a serpentinizing system.</title>
        <authorList>
            <person name="Merino N."/>
            <person name="Kawai M."/>
            <person name="Boyd E.S."/>
            <person name="Colman D.R."/>
            <person name="McGlynn S.E."/>
            <person name="Nealson K.H."/>
            <person name="Kurokawa K."/>
            <person name="Hongoh Y."/>
        </authorList>
    </citation>
    <scope>NUCLEOTIDE SEQUENCE [LARGE SCALE GENOMIC DNA]</scope>
    <source>
        <strain evidence="2 4">S25</strain>
        <strain evidence="3 5">S33</strain>
    </source>
</reference>
<keyword evidence="1" id="KW-0472">Membrane</keyword>
<feature type="transmembrane region" description="Helical" evidence="1">
    <location>
        <begin position="785"/>
        <end position="803"/>
    </location>
</feature>
<dbReference type="EMBL" id="BLRX01000047">
    <property type="protein sequence ID" value="GFP25168.1"/>
    <property type="molecule type" value="Genomic_DNA"/>
</dbReference>
<name>A0A6V8NY21_9ACTN</name>
<feature type="transmembrane region" description="Helical" evidence="1">
    <location>
        <begin position="713"/>
        <end position="732"/>
    </location>
</feature>
<evidence type="ECO:0000313" key="2">
    <source>
        <dbReference type="EMBL" id="GFP25168.1"/>
    </source>
</evidence>
<evidence type="ECO:0000256" key="1">
    <source>
        <dbReference type="SAM" id="Phobius"/>
    </source>
</evidence>
<feature type="transmembrane region" description="Helical" evidence="1">
    <location>
        <begin position="936"/>
        <end position="956"/>
    </location>
</feature>
<protein>
    <submittedName>
        <fullName evidence="2">Uncharacterized protein</fullName>
    </submittedName>
</protein>
<dbReference type="Proteomes" id="UP000591948">
    <property type="component" value="Unassembled WGS sequence"/>
</dbReference>
<keyword evidence="1" id="KW-1133">Transmembrane helix</keyword>